<organism evidence="1 2">
    <name type="scientific">Vespula maculifrons</name>
    <name type="common">Eastern yellow jacket</name>
    <name type="synonym">Wasp</name>
    <dbReference type="NCBI Taxonomy" id="7453"/>
    <lineage>
        <taxon>Eukaryota</taxon>
        <taxon>Metazoa</taxon>
        <taxon>Ecdysozoa</taxon>
        <taxon>Arthropoda</taxon>
        <taxon>Hexapoda</taxon>
        <taxon>Insecta</taxon>
        <taxon>Pterygota</taxon>
        <taxon>Neoptera</taxon>
        <taxon>Endopterygota</taxon>
        <taxon>Hymenoptera</taxon>
        <taxon>Apocrita</taxon>
        <taxon>Aculeata</taxon>
        <taxon>Vespoidea</taxon>
        <taxon>Vespidae</taxon>
        <taxon>Vespinae</taxon>
        <taxon>Vespula</taxon>
    </lineage>
</organism>
<accession>A0ABD2C4L5</accession>
<gene>
    <name evidence="1" type="ORF">V1477_011361</name>
</gene>
<evidence type="ECO:0000313" key="1">
    <source>
        <dbReference type="EMBL" id="KAL2739972.1"/>
    </source>
</evidence>
<name>A0ABD2C4L5_VESMC</name>
<dbReference type="Proteomes" id="UP001607303">
    <property type="component" value="Unassembled WGS sequence"/>
</dbReference>
<proteinExistence type="predicted"/>
<reference evidence="1 2" key="1">
    <citation type="journal article" date="2024" name="Ann. Entomol. Soc. Am.">
        <title>Genomic analyses of the southern and eastern yellowjacket wasps (Hymenoptera: Vespidae) reveal evolutionary signatures of social life.</title>
        <authorList>
            <person name="Catto M.A."/>
            <person name="Caine P.B."/>
            <person name="Orr S.E."/>
            <person name="Hunt B.G."/>
            <person name="Goodisman M.A.D."/>
        </authorList>
    </citation>
    <scope>NUCLEOTIDE SEQUENCE [LARGE SCALE GENOMIC DNA]</scope>
    <source>
        <strain evidence="1">232</strain>
        <tissue evidence="1">Head and thorax</tissue>
    </source>
</reference>
<comment type="caution">
    <text evidence="1">The sequence shown here is derived from an EMBL/GenBank/DDBJ whole genome shotgun (WGS) entry which is preliminary data.</text>
</comment>
<dbReference type="EMBL" id="JAYRBN010000061">
    <property type="protein sequence ID" value="KAL2739972.1"/>
    <property type="molecule type" value="Genomic_DNA"/>
</dbReference>
<feature type="non-terminal residue" evidence="1">
    <location>
        <position position="1"/>
    </location>
</feature>
<dbReference type="AlphaFoldDB" id="A0ABD2C4L5"/>
<keyword evidence="2" id="KW-1185">Reference proteome</keyword>
<evidence type="ECO:0000313" key="2">
    <source>
        <dbReference type="Proteomes" id="UP001607303"/>
    </source>
</evidence>
<sequence>YKIVLVPDESQVAEFKVTTWVDNENATDCGLLTAASRKVEIINLRFKLTHMQRALISEYSSLTTSDRKLYQLFSFVEMPLITHLIEYYGTAGDLYSIVGVIFSG</sequence>
<protein>
    <submittedName>
        <fullName evidence="1">Uncharacterized protein</fullName>
    </submittedName>
</protein>